<evidence type="ECO:0000256" key="1">
    <source>
        <dbReference type="SAM" id="MobiDB-lite"/>
    </source>
</evidence>
<evidence type="ECO:0000313" key="3">
    <source>
        <dbReference type="EMBL" id="GEO95650.1"/>
    </source>
</evidence>
<feature type="transmembrane region" description="Helical" evidence="2">
    <location>
        <begin position="77"/>
        <end position="94"/>
    </location>
</feature>
<sequence>MAVHHTRSSLGRRRGTAPGPPTTGDKLLLACGPLSGLVYVLWHEAAALRWEGYSRIADAISELHLTGAPSKPVLDPWEGIVYNVLVIAFGIGVWRSAGDRWVLRVVGALQVVAGSTAPLWALFGEAGLAAHLALAMVGILAWAGSMGFGAAAFVRGFRVFSWVCLATVIMFNALALSYAPDVAAGEPTPFIGLDERIAFSAYFLWQAVLAGRLWHERRAEPRVRSAPRRSPG</sequence>
<gene>
    <name evidence="3" type="ORF">KTU01_17730</name>
</gene>
<keyword evidence="2" id="KW-1133">Transmembrane helix</keyword>
<comment type="caution">
    <text evidence="3">The sequence shown here is derived from an EMBL/GenBank/DDBJ whole genome shotgun (WGS) entry which is preliminary data.</text>
</comment>
<dbReference type="STRING" id="388357.GCA_001580365_02098"/>
<feature type="transmembrane region" description="Helical" evidence="2">
    <location>
        <begin position="159"/>
        <end position="177"/>
    </location>
</feature>
<protein>
    <recommendedName>
        <fullName evidence="5">DUF998 domain-containing protein</fullName>
    </recommendedName>
</protein>
<dbReference type="InterPro" id="IPR009339">
    <property type="entry name" value="DUF998"/>
</dbReference>
<feature type="transmembrane region" description="Helical" evidence="2">
    <location>
        <begin position="197"/>
        <end position="214"/>
    </location>
</feature>
<organism evidence="3 4">
    <name type="scientific">Kocuria turfanensis</name>
    <dbReference type="NCBI Taxonomy" id="388357"/>
    <lineage>
        <taxon>Bacteria</taxon>
        <taxon>Bacillati</taxon>
        <taxon>Actinomycetota</taxon>
        <taxon>Actinomycetes</taxon>
        <taxon>Micrococcales</taxon>
        <taxon>Micrococcaceae</taxon>
        <taxon>Kocuria</taxon>
    </lineage>
</organism>
<feature type="transmembrane region" description="Helical" evidence="2">
    <location>
        <begin position="129"/>
        <end position="152"/>
    </location>
</feature>
<keyword evidence="2" id="KW-0472">Membrane</keyword>
<accession>A0A512ID75</accession>
<evidence type="ECO:0008006" key="5">
    <source>
        <dbReference type="Google" id="ProtNLM"/>
    </source>
</evidence>
<dbReference type="Proteomes" id="UP000321103">
    <property type="component" value="Unassembled WGS sequence"/>
</dbReference>
<keyword evidence="2" id="KW-0812">Transmembrane</keyword>
<evidence type="ECO:0000313" key="4">
    <source>
        <dbReference type="Proteomes" id="UP000321103"/>
    </source>
</evidence>
<name>A0A512ID75_9MICC</name>
<dbReference type="RefSeq" id="WP_062735704.1">
    <property type="nucleotide sequence ID" value="NZ_BJZS01000048.1"/>
</dbReference>
<reference evidence="3 4" key="1">
    <citation type="submission" date="2019-07" db="EMBL/GenBank/DDBJ databases">
        <title>Whole genome shotgun sequence of Kocuria turfanensis NBRC 107627.</title>
        <authorList>
            <person name="Hosoyama A."/>
            <person name="Uohara A."/>
            <person name="Ohji S."/>
            <person name="Ichikawa N."/>
        </authorList>
    </citation>
    <scope>NUCLEOTIDE SEQUENCE [LARGE SCALE GENOMIC DNA]</scope>
    <source>
        <strain evidence="3 4">NBRC 107627</strain>
    </source>
</reference>
<feature type="transmembrane region" description="Helical" evidence="2">
    <location>
        <begin position="101"/>
        <end position="123"/>
    </location>
</feature>
<dbReference type="AlphaFoldDB" id="A0A512ID75"/>
<feature type="region of interest" description="Disordered" evidence="1">
    <location>
        <begin position="1"/>
        <end position="22"/>
    </location>
</feature>
<dbReference type="EMBL" id="BJZS01000048">
    <property type="protein sequence ID" value="GEO95650.1"/>
    <property type="molecule type" value="Genomic_DNA"/>
</dbReference>
<proteinExistence type="predicted"/>
<feature type="compositionally biased region" description="Basic residues" evidence="1">
    <location>
        <begin position="1"/>
        <end position="15"/>
    </location>
</feature>
<dbReference type="Pfam" id="PF06197">
    <property type="entry name" value="DUF998"/>
    <property type="match status" value="1"/>
</dbReference>
<keyword evidence="4" id="KW-1185">Reference proteome</keyword>
<evidence type="ECO:0000256" key="2">
    <source>
        <dbReference type="SAM" id="Phobius"/>
    </source>
</evidence>